<feature type="short sequence motif" description="TonB C-terminal box" evidence="15">
    <location>
        <begin position="694"/>
        <end position="711"/>
    </location>
</feature>
<keyword evidence="8" id="KW-0408">Iron</keyword>
<evidence type="ECO:0000256" key="6">
    <source>
        <dbReference type="ARBA" id="ARBA00022692"/>
    </source>
</evidence>
<evidence type="ECO:0000313" key="20">
    <source>
        <dbReference type="EMBL" id="PUE54103.1"/>
    </source>
</evidence>
<evidence type="ECO:0000256" key="8">
    <source>
        <dbReference type="ARBA" id="ARBA00023004"/>
    </source>
</evidence>
<evidence type="ECO:0000256" key="12">
    <source>
        <dbReference type="ARBA" id="ARBA00023170"/>
    </source>
</evidence>
<keyword evidence="7 17" id="KW-0732">Signal</keyword>
<keyword evidence="21" id="KW-1185">Reference proteome</keyword>
<evidence type="ECO:0000259" key="18">
    <source>
        <dbReference type="Pfam" id="PF00593"/>
    </source>
</evidence>
<accession>A0A315E8V9</accession>
<dbReference type="InterPro" id="IPR036942">
    <property type="entry name" value="Beta-barrel_TonB_sf"/>
</dbReference>
<gene>
    <name evidence="20" type="ORF">B9Z37_05920</name>
</gene>
<reference evidence="20 21" key="1">
    <citation type="submission" date="2017-04" db="EMBL/GenBank/DDBJ databases">
        <title>Unexpected and diverse lifestyles within the genus Limnohabitans.</title>
        <authorList>
            <person name="Kasalicky V."/>
            <person name="Mehrshad M."/>
            <person name="Andrei S.-A."/>
            <person name="Salcher M."/>
            <person name="Kratochvilova H."/>
            <person name="Simek K."/>
            <person name="Ghai R."/>
        </authorList>
    </citation>
    <scope>NUCLEOTIDE SEQUENCE [LARGE SCALE GENOMIC DNA]</scope>
    <source>
        <strain evidence="20 21">II-B4</strain>
    </source>
</reference>
<dbReference type="InterPro" id="IPR012910">
    <property type="entry name" value="Plug_dom"/>
</dbReference>
<comment type="subcellular location">
    <subcellularLocation>
        <location evidence="1 14">Cell outer membrane</location>
        <topology evidence="1 14">Multi-pass membrane protein</topology>
    </subcellularLocation>
</comment>
<dbReference type="CDD" id="cd01347">
    <property type="entry name" value="ligand_gated_channel"/>
    <property type="match status" value="1"/>
</dbReference>
<evidence type="ECO:0000256" key="1">
    <source>
        <dbReference type="ARBA" id="ARBA00004571"/>
    </source>
</evidence>
<evidence type="ECO:0000256" key="4">
    <source>
        <dbReference type="ARBA" id="ARBA00022452"/>
    </source>
</evidence>
<evidence type="ECO:0000256" key="9">
    <source>
        <dbReference type="ARBA" id="ARBA00023065"/>
    </source>
</evidence>
<feature type="chain" id="PRO_5016344023" description="TonB-dependent siderophore receptor" evidence="17">
    <location>
        <begin position="26"/>
        <end position="711"/>
    </location>
</feature>
<keyword evidence="3 14" id="KW-0813">Transport</keyword>
<evidence type="ECO:0000256" key="3">
    <source>
        <dbReference type="ARBA" id="ARBA00022448"/>
    </source>
</evidence>
<evidence type="ECO:0000256" key="5">
    <source>
        <dbReference type="ARBA" id="ARBA00022496"/>
    </source>
</evidence>
<keyword evidence="9" id="KW-0406">Ion transport</keyword>
<dbReference type="InterPro" id="IPR000531">
    <property type="entry name" value="Beta-barrel_TonB"/>
</dbReference>
<dbReference type="Proteomes" id="UP000250790">
    <property type="component" value="Unassembled WGS sequence"/>
</dbReference>
<evidence type="ECO:0000256" key="2">
    <source>
        <dbReference type="ARBA" id="ARBA00009810"/>
    </source>
</evidence>
<dbReference type="Gene3D" id="2.40.170.20">
    <property type="entry name" value="TonB-dependent receptor, beta-barrel domain"/>
    <property type="match status" value="1"/>
</dbReference>
<evidence type="ECO:0000256" key="7">
    <source>
        <dbReference type="ARBA" id="ARBA00022729"/>
    </source>
</evidence>
<protein>
    <recommendedName>
        <fullName evidence="22">TonB-dependent siderophore receptor</fullName>
    </recommendedName>
</protein>
<feature type="domain" description="TonB-dependent receptor-like beta-barrel" evidence="18">
    <location>
        <begin position="247"/>
        <end position="678"/>
    </location>
</feature>
<keyword evidence="13 14" id="KW-0998">Cell outer membrane</keyword>
<evidence type="ECO:0000256" key="10">
    <source>
        <dbReference type="ARBA" id="ARBA00023077"/>
    </source>
</evidence>
<proteinExistence type="inferred from homology"/>
<keyword evidence="10 16" id="KW-0798">TonB box</keyword>
<dbReference type="PROSITE" id="PS52016">
    <property type="entry name" value="TONB_DEPENDENT_REC_3"/>
    <property type="match status" value="1"/>
</dbReference>
<dbReference type="Pfam" id="PF07715">
    <property type="entry name" value="Plug"/>
    <property type="match status" value="1"/>
</dbReference>
<keyword evidence="11 14" id="KW-0472">Membrane</keyword>
<dbReference type="PROSITE" id="PS01156">
    <property type="entry name" value="TONB_DEPENDENT_REC_2"/>
    <property type="match status" value="1"/>
</dbReference>
<dbReference type="Pfam" id="PF00593">
    <property type="entry name" value="TonB_dep_Rec_b-barrel"/>
    <property type="match status" value="1"/>
</dbReference>
<dbReference type="Gene3D" id="2.170.130.10">
    <property type="entry name" value="TonB-dependent receptor, plug domain"/>
    <property type="match status" value="1"/>
</dbReference>
<feature type="domain" description="TonB-dependent receptor plug" evidence="19">
    <location>
        <begin position="54"/>
        <end position="150"/>
    </location>
</feature>
<organism evidence="20 21">
    <name type="scientific">Limnohabitans parvus II-B4</name>
    <dbReference type="NCBI Taxonomy" id="1293052"/>
    <lineage>
        <taxon>Bacteria</taxon>
        <taxon>Pseudomonadati</taxon>
        <taxon>Pseudomonadota</taxon>
        <taxon>Betaproteobacteria</taxon>
        <taxon>Burkholderiales</taxon>
        <taxon>Comamonadaceae</taxon>
        <taxon>Limnohabitans</taxon>
    </lineage>
</organism>
<evidence type="ECO:0000259" key="19">
    <source>
        <dbReference type="Pfam" id="PF07715"/>
    </source>
</evidence>
<comment type="similarity">
    <text evidence="2 14 16">Belongs to the TonB-dependent receptor family.</text>
</comment>
<evidence type="ECO:0000256" key="14">
    <source>
        <dbReference type="PROSITE-ProRule" id="PRU01360"/>
    </source>
</evidence>
<dbReference type="GO" id="GO:0009279">
    <property type="term" value="C:cell outer membrane"/>
    <property type="evidence" value="ECO:0007669"/>
    <property type="project" value="UniProtKB-SubCell"/>
</dbReference>
<dbReference type="OrthoDB" id="127311at2"/>
<dbReference type="AlphaFoldDB" id="A0A315E8V9"/>
<keyword evidence="12" id="KW-0675">Receptor</keyword>
<dbReference type="InterPro" id="IPR039426">
    <property type="entry name" value="TonB-dep_rcpt-like"/>
</dbReference>
<sequence>MSFQISRLSPVALAAWACCAALAQAQTQTIEVTADKDRYQPALTQAATRSAVPVEQVPQSIVSISRSVIEDQGSKTVSDALRNVSNVNEIDPRDSNNVGFKIRGFNAAMVVDGVSVPGWFQNQESLVGVQQMDVIKGPAGGLYGSGQAIGNYSTVGGTIAVTTKDPVAKASREVGVKLGNFGRRNAHVDLNQPINEAWAFRVNGEHDRSDSETQGVFFRKSALNPSLSWSADAKTKVVIKARMLDNTTVDYSGLPRASASATEPAAGVGRSTFVTATGLPDTTQKSRGLNVQWTQVLNDDWTLKALAAHNTAEVDQRGAFPYPYGSAGSFGSSVSLYGVRLWEKLTSDTLQVSLNTSIKSGSALHRISFGLDRDETRDDAFMAYADPYPFGYGFSPLDGLTPTDLSSNLRPVWFEPTVPNESNRQHNRSTSTVAFIQDQVQIGNLHLHGSLRHTRTTGKDYYVDPVMMININTPRSNSKVTPRFGAVFDASDVVSFFGGYSEMSRVPFGLRFRTAPKMEEAVQKELGLRIKGWNGLSATAAVFDIQRKNAAVSDGMFSVQTGVQQAKGLDVDLRWQAAPSLAWIAAYTHQTAEITQDTTDLVGKRLFNVPEQTLRVAARYDVRQGEWSGLGLGLGASHRSNLAGDTSNTFLMPAVTLWDAQASYKRGDIQYSASISNLLNKQYYAPMAYFGGGQVVPGLPRNLVVGISTKF</sequence>
<dbReference type="GO" id="GO:0015344">
    <property type="term" value="F:siderophore uptake transmembrane transporter activity"/>
    <property type="evidence" value="ECO:0007669"/>
    <property type="project" value="TreeGrafter"/>
</dbReference>
<evidence type="ECO:0000313" key="21">
    <source>
        <dbReference type="Proteomes" id="UP000250790"/>
    </source>
</evidence>
<keyword evidence="6 14" id="KW-0812">Transmembrane</keyword>
<dbReference type="PANTHER" id="PTHR32552">
    <property type="entry name" value="FERRICHROME IRON RECEPTOR-RELATED"/>
    <property type="match status" value="1"/>
</dbReference>
<dbReference type="PANTHER" id="PTHR32552:SF68">
    <property type="entry name" value="FERRICHROME OUTER MEMBRANE TRANSPORTER_PHAGE RECEPTOR"/>
    <property type="match status" value="1"/>
</dbReference>
<evidence type="ECO:0000256" key="15">
    <source>
        <dbReference type="PROSITE-ProRule" id="PRU10144"/>
    </source>
</evidence>
<keyword evidence="5" id="KW-0410">Iron transport</keyword>
<dbReference type="EMBL" id="NESN01000002">
    <property type="protein sequence ID" value="PUE54103.1"/>
    <property type="molecule type" value="Genomic_DNA"/>
</dbReference>
<comment type="caution">
    <text evidence="20">The sequence shown here is derived from an EMBL/GenBank/DDBJ whole genome shotgun (WGS) entry which is preliminary data.</text>
</comment>
<name>A0A315E8V9_9BURK</name>
<evidence type="ECO:0000256" key="17">
    <source>
        <dbReference type="SAM" id="SignalP"/>
    </source>
</evidence>
<evidence type="ECO:0000256" key="13">
    <source>
        <dbReference type="ARBA" id="ARBA00023237"/>
    </source>
</evidence>
<feature type="signal peptide" evidence="17">
    <location>
        <begin position="1"/>
        <end position="25"/>
    </location>
</feature>
<evidence type="ECO:0000256" key="16">
    <source>
        <dbReference type="RuleBase" id="RU003357"/>
    </source>
</evidence>
<dbReference type="InterPro" id="IPR037066">
    <property type="entry name" value="Plug_dom_sf"/>
</dbReference>
<dbReference type="RefSeq" id="WP_108312089.1">
    <property type="nucleotide sequence ID" value="NZ_NESN01000002.1"/>
</dbReference>
<evidence type="ECO:0000256" key="11">
    <source>
        <dbReference type="ARBA" id="ARBA00023136"/>
    </source>
</evidence>
<dbReference type="InterPro" id="IPR010917">
    <property type="entry name" value="TonB_rcpt_CS"/>
</dbReference>
<dbReference type="SUPFAM" id="SSF56935">
    <property type="entry name" value="Porins"/>
    <property type="match status" value="1"/>
</dbReference>
<evidence type="ECO:0008006" key="22">
    <source>
        <dbReference type="Google" id="ProtNLM"/>
    </source>
</evidence>
<keyword evidence="4 14" id="KW-1134">Transmembrane beta strand</keyword>